<protein>
    <submittedName>
        <fullName evidence="1">Uncharacterized protein</fullName>
    </submittedName>
</protein>
<comment type="caution">
    <text evidence="1">The sequence shown here is derived from an EMBL/GenBank/DDBJ whole genome shotgun (WGS) entry which is preliminary data.</text>
</comment>
<keyword evidence="2" id="KW-1185">Reference proteome</keyword>
<sequence length="432" mass="48989">MFIRLGQALKLLKVIRSWLGKKDTSWRIKCHLVVVSIGAVDGCLLWAWCGSLELTTVRCVPGGSIQSQIKWSKMASMSLRSGPREIDSSSNPLKIFDHHARVHVSDVPSMPFSRAQLVPTAYLSEHAKAYCHRDDFLHGKIISSRQSLYALALSLLMLVGKYMILKQIHGQKCQLAWEKVGLHGRQTLGNIKVNDHKEDTWKVVIEIVPVAEFTESRISISASLLIHVLNKRMPIITLQLCRPDLQESMHAHSDSSETCVWKDHSPVKILGLLNFAFKIIRAANFFPLWRVGTCETQVVHKTETLILKVTQSGSLFISTNQEISITQPLLQSLGWLSYCISSFTQHPSIIQVALLVSVVESPFQRYFVVTNHFRAWFSVRDSSMATPTSIELRFRWAMILGQTTTLKQPMWRHLKSIKLSIGQKTRKMALRL</sequence>
<name>A0AAD6RB48_9ROSI</name>
<accession>A0AAD6RB48</accession>
<dbReference type="Proteomes" id="UP001164929">
    <property type="component" value="Chromosome 2"/>
</dbReference>
<dbReference type="AlphaFoldDB" id="A0AAD6RB48"/>
<evidence type="ECO:0000313" key="1">
    <source>
        <dbReference type="EMBL" id="KAJ7005493.1"/>
    </source>
</evidence>
<dbReference type="EMBL" id="JAQIZT010000002">
    <property type="protein sequence ID" value="KAJ7005493.1"/>
    <property type="molecule type" value="Genomic_DNA"/>
</dbReference>
<reference evidence="1" key="1">
    <citation type="journal article" date="2023" name="Mol. Ecol. Resour.">
        <title>Chromosome-level genome assembly of a triploid poplar Populus alba 'Berolinensis'.</title>
        <authorList>
            <person name="Chen S."/>
            <person name="Yu Y."/>
            <person name="Wang X."/>
            <person name="Wang S."/>
            <person name="Zhang T."/>
            <person name="Zhou Y."/>
            <person name="He R."/>
            <person name="Meng N."/>
            <person name="Wang Y."/>
            <person name="Liu W."/>
            <person name="Liu Z."/>
            <person name="Liu J."/>
            <person name="Guo Q."/>
            <person name="Huang H."/>
            <person name="Sederoff R.R."/>
            <person name="Wang G."/>
            <person name="Qu G."/>
            <person name="Chen S."/>
        </authorList>
    </citation>
    <scope>NUCLEOTIDE SEQUENCE</scope>
    <source>
        <strain evidence="1">SC-2020</strain>
    </source>
</reference>
<proteinExistence type="predicted"/>
<gene>
    <name evidence="1" type="ORF">NC653_004954</name>
</gene>
<organism evidence="1 2">
    <name type="scientific">Populus alba x Populus x berolinensis</name>
    <dbReference type="NCBI Taxonomy" id="444605"/>
    <lineage>
        <taxon>Eukaryota</taxon>
        <taxon>Viridiplantae</taxon>
        <taxon>Streptophyta</taxon>
        <taxon>Embryophyta</taxon>
        <taxon>Tracheophyta</taxon>
        <taxon>Spermatophyta</taxon>
        <taxon>Magnoliopsida</taxon>
        <taxon>eudicotyledons</taxon>
        <taxon>Gunneridae</taxon>
        <taxon>Pentapetalae</taxon>
        <taxon>rosids</taxon>
        <taxon>fabids</taxon>
        <taxon>Malpighiales</taxon>
        <taxon>Salicaceae</taxon>
        <taxon>Saliceae</taxon>
        <taxon>Populus</taxon>
    </lineage>
</organism>
<evidence type="ECO:0000313" key="2">
    <source>
        <dbReference type="Proteomes" id="UP001164929"/>
    </source>
</evidence>